<dbReference type="EMBL" id="CP076405">
    <property type="protein sequence ID" value="QWQ20387.2"/>
    <property type="molecule type" value="Genomic_DNA"/>
</dbReference>
<sequence length="168" mass="18817">MAYPQETRDKLRRAYIFSQLSLEVAASQIGVAFVTARRWKKEAQDKNDDWDKMRAAHMLAGGGVEDAGRAVLMSLVVQCQAVTEQINTNPDIPAEKRVELLASLADAFNKATSASKKILPETDKLATAIDVIQRFGQFISDKYPQHNVVFVEILEAFAEELERAYGWN</sequence>
<evidence type="ECO:0000313" key="1">
    <source>
        <dbReference type="EMBL" id="QWQ20387.2"/>
    </source>
</evidence>
<protein>
    <submittedName>
        <fullName evidence="1">DUF1804 family protein</fullName>
    </submittedName>
</protein>
<proteinExistence type="predicted"/>
<accession>A0AAJ4NH13</accession>
<dbReference type="Proteomes" id="UP000682358">
    <property type="component" value="Chromosome"/>
</dbReference>
<name>A0AAJ4NH13_PRORE</name>
<gene>
    <name evidence="1" type="ORF">KOF27_17635</name>
</gene>
<organism evidence="1 2">
    <name type="scientific">Providencia rettgeri</name>
    <dbReference type="NCBI Taxonomy" id="587"/>
    <lineage>
        <taxon>Bacteria</taxon>
        <taxon>Pseudomonadati</taxon>
        <taxon>Pseudomonadota</taxon>
        <taxon>Gammaproteobacteria</taxon>
        <taxon>Enterobacterales</taxon>
        <taxon>Morganellaceae</taxon>
        <taxon>Providencia</taxon>
    </lineage>
</organism>
<dbReference type="Pfam" id="PF08822">
    <property type="entry name" value="DUF1804"/>
    <property type="match status" value="1"/>
</dbReference>
<reference evidence="1" key="1">
    <citation type="submission" date="2021-06" db="EMBL/GenBank/DDBJ databases">
        <title>Emergence of genetically related NDM-1-producing Providencia rettgeri strains in Argentina.</title>
        <authorList>
            <person name="Pasteran F."/>
            <person name="Meo A."/>
            <person name="Gomez S."/>
            <person name="Derdoy L."/>
            <person name="Albronoz E."/>
            <person name="Faccone D."/>
            <person name="Guerriero L."/>
            <person name="Archuby D."/>
            <person name="Tarzia A."/>
            <person name="Lopez M."/>
            <person name="Corso A."/>
        </authorList>
    </citation>
    <scope>NUCLEOTIDE SEQUENCE</scope>
    <source>
        <strain evidence="1">PreM15628</strain>
    </source>
</reference>
<dbReference type="AlphaFoldDB" id="A0AAJ4NH13"/>
<evidence type="ECO:0000313" key="2">
    <source>
        <dbReference type="Proteomes" id="UP000682358"/>
    </source>
</evidence>
<dbReference type="InterPro" id="IPR014926">
    <property type="entry name" value="Phage_D3112_Orf24"/>
</dbReference>